<dbReference type="STRING" id="71717.A0A4Y7TVU7"/>
<dbReference type="NCBIfam" id="TIGR01217">
    <property type="entry name" value="ac_ac_CoA_syn"/>
    <property type="match status" value="1"/>
</dbReference>
<keyword evidence="4" id="KW-0067">ATP-binding</keyword>
<feature type="domain" description="AMP-dependent synthetase/ligase" evidence="5">
    <location>
        <begin position="103"/>
        <end position="482"/>
    </location>
</feature>
<sequence length="669" mass="74551">MSDYFAQSKLLWTPPRRSANQTAVEKLRRDINRKYSLKLANYEDLHKWSVENYVFWVELAHFMKFIFSIPPDPQRVFEPGRFPEVPLWFPGARLNYAENLLRRRDDSIAIIEANENQVITYYSYRQLWKKVEDLAAAFRANGLQIGDRVAAIVVNSLNAVATALAVASIGGMFSTTATDMGTQGILDRYTQIKPKFIVADTEVQYAGKVIDLLPKVRQVVEALQGQGLQKAILFPSRVTGKVWTLSDLRSTTPLSAFLRTGDGRPLTFEQLPFSQPLFILYSSGTSGKPKCIVHTAGGVLIQTMKGLKFEKDLCPDDVYFQYTTTGWMMWNMMLSGIACEARTILYDGSPFYPNLPTYLKFINDQSVAVMTTSPRFLSEIQGSGIDPLKIGSFESLKTMAVGGAVLTPAMFEWTHKTFGGNFYLASISGGTDTCASFVCGSPALPTYAGEMQCKALGMKVEIFDPSGNNIENTGQAGELVTTRAHPSFPVGFWGDDDGKRLREAYFEMYPGIWRQGDFLVKNPKTNGLMVLGRSDGVLNPSGVRFGSAEIYSVLEDFARIVDDSICVGQRRKQDEHEQVLLFLKLREGQKLSPALLNKIRSAIPDEIERATLNGKKIEIAVKQIVSGSTMKPSGTVANPDSLKLYYKYQEIERFAGSTSDSTSRRRAKL</sequence>
<keyword evidence="3" id="KW-0547">Nucleotide-binding</keyword>
<reference evidence="6 7" key="1">
    <citation type="journal article" date="2019" name="Nat. Ecol. Evol.">
        <title>Megaphylogeny resolves global patterns of mushroom evolution.</title>
        <authorList>
            <person name="Varga T."/>
            <person name="Krizsan K."/>
            <person name="Foldi C."/>
            <person name="Dima B."/>
            <person name="Sanchez-Garcia M."/>
            <person name="Sanchez-Ramirez S."/>
            <person name="Szollosi G.J."/>
            <person name="Szarkandi J.G."/>
            <person name="Papp V."/>
            <person name="Albert L."/>
            <person name="Andreopoulos W."/>
            <person name="Angelini C."/>
            <person name="Antonin V."/>
            <person name="Barry K.W."/>
            <person name="Bougher N.L."/>
            <person name="Buchanan P."/>
            <person name="Buyck B."/>
            <person name="Bense V."/>
            <person name="Catcheside P."/>
            <person name="Chovatia M."/>
            <person name="Cooper J."/>
            <person name="Damon W."/>
            <person name="Desjardin D."/>
            <person name="Finy P."/>
            <person name="Geml J."/>
            <person name="Haridas S."/>
            <person name="Hughes K."/>
            <person name="Justo A."/>
            <person name="Karasinski D."/>
            <person name="Kautmanova I."/>
            <person name="Kiss B."/>
            <person name="Kocsube S."/>
            <person name="Kotiranta H."/>
            <person name="LaButti K.M."/>
            <person name="Lechner B.E."/>
            <person name="Liimatainen K."/>
            <person name="Lipzen A."/>
            <person name="Lukacs Z."/>
            <person name="Mihaltcheva S."/>
            <person name="Morgado L.N."/>
            <person name="Niskanen T."/>
            <person name="Noordeloos M.E."/>
            <person name="Ohm R.A."/>
            <person name="Ortiz-Santana B."/>
            <person name="Ovrebo C."/>
            <person name="Racz N."/>
            <person name="Riley R."/>
            <person name="Savchenko A."/>
            <person name="Shiryaev A."/>
            <person name="Soop K."/>
            <person name="Spirin V."/>
            <person name="Szebenyi C."/>
            <person name="Tomsovsky M."/>
            <person name="Tulloss R.E."/>
            <person name="Uehling J."/>
            <person name="Grigoriev I.V."/>
            <person name="Vagvolgyi C."/>
            <person name="Papp T."/>
            <person name="Martin F.M."/>
            <person name="Miettinen O."/>
            <person name="Hibbett D.S."/>
            <person name="Nagy L.G."/>
        </authorList>
    </citation>
    <scope>NUCLEOTIDE SEQUENCE [LARGE SCALE GENOMIC DNA]</scope>
    <source>
        <strain evidence="6 7">FP101781</strain>
    </source>
</reference>
<keyword evidence="7" id="KW-1185">Reference proteome</keyword>
<evidence type="ECO:0000256" key="3">
    <source>
        <dbReference type="ARBA" id="ARBA00022741"/>
    </source>
</evidence>
<dbReference type="Proteomes" id="UP000298030">
    <property type="component" value="Unassembled WGS sequence"/>
</dbReference>
<dbReference type="EMBL" id="QPFP01000003">
    <property type="protein sequence ID" value="TEB38277.1"/>
    <property type="molecule type" value="Genomic_DNA"/>
</dbReference>
<accession>A0A4Y7TVU7</accession>
<dbReference type="InterPro" id="IPR005914">
    <property type="entry name" value="Acac_CoA_synth"/>
</dbReference>
<name>A0A4Y7TVU7_COPMI</name>
<dbReference type="Gene3D" id="3.40.50.12780">
    <property type="entry name" value="N-terminal domain of ligase-like"/>
    <property type="match status" value="1"/>
</dbReference>
<comment type="similarity">
    <text evidence="1">Belongs to the ATP-dependent AMP-binding enzyme family.</text>
</comment>
<evidence type="ECO:0000256" key="1">
    <source>
        <dbReference type="ARBA" id="ARBA00006432"/>
    </source>
</evidence>
<dbReference type="GO" id="GO:0030729">
    <property type="term" value="F:acetoacetate-CoA ligase activity"/>
    <property type="evidence" value="ECO:0007669"/>
    <property type="project" value="InterPro"/>
</dbReference>
<dbReference type="PANTHER" id="PTHR42921">
    <property type="entry name" value="ACETOACETYL-COA SYNTHETASE"/>
    <property type="match status" value="1"/>
</dbReference>
<evidence type="ECO:0000256" key="2">
    <source>
        <dbReference type="ARBA" id="ARBA00022598"/>
    </source>
</evidence>
<dbReference type="PANTHER" id="PTHR42921:SF1">
    <property type="entry name" value="ACETOACETYL-COA SYNTHETASE"/>
    <property type="match status" value="1"/>
</dbReference>
<dbReference type="SUPFAM" id="SSF56801">
    <property type="entry name" value="Acetyl-CoA synthetase-like"/>
    <property type="match status" value="1"/>
</dbReference>
<dbReference type="OrthoDB" id="10253869at2759"/>
<dbReference type="PROSITE" id="PS00455">
    <property type="entry name" value="AMP_BINDING"/>
    <property type="match status" value="1"/>
</dbReference>
<dbReference type="GO" id="GO:0005524">
    <property type="term" value="F:ATP binding"/>
    <property type="evidence" value="ECO:0007669"/>
    <property type="project" value="UniProtKB-KW"/>
</dbReference>
<gene>
    <name evidence="6" type="ORF">FA13DRAFT_1705237</name>
</gene>
<dbReference type="AlphaFoldDB" id="A0A4Y7TVU7"/>
<organism evidence="6 7">
    <name type="scientific">Coprinellus micaceus</name>
    <name type="common">Glistening ink-cap mushroom</name>
    <name type="synonym">Coprinus micaceus</name>
    <dbReference type="NCBI Taxonomy" id="71717"/>
    <lineage>
        <taxon>Eukaryota</taxon>
        <taxon>Fungi</taxon>
        <taxon>Dikarya</taxon>
        <taxon>Basidiomycota</taxon>
        <taxon>Agaricomycotina</taxon>
        <taxon>Agaricomycetes</taxon>
        <taxon>Agaricomycetidae</taxon>
        <taxon>Agaricales</taxon>
        <taxon>Agaricineae</taxon>
        <taxon>Psathyrellaceae</taxon>
        <taxon>Coprinellus</taxon>
    </lineage>
</organism>
<protein>
    <submittedName>
        <fullName evidence="6">Acetoacetyl-CoA synthetase</fullName>
    </submittedName>
</protein>
<evidence type="ECO:0000256" key="4">
    <source>
        <dbReference type="ARBA" id="ARBA00022840"/>
    </source>
</evidence>
<dbReference type="InterPro" id="IPR000873">
    <property type="entry name" value="AMP-dep_synth/lig_dom"/>
</dbReference>
<dbReference type="NCBIfam" id="NF002937">
    <property type="entry name" value="PRK03584.1"/>
    <property type="match status" value="1"/>
</dbReference>
<comment type="caution">
    <text evidence="6">The sequence shown here is derived from an EMBL/GenBank/DDBJ whole genome shotgun (WGS) entry which is preliminary data.</text>
</comment>
<proteinExistence type="inferred from homology"/>
<dbReference type="InterPro" id="IPR020845">
    <property type="entry name" value="AMP-binding_CS"/>
</dbReference>
<keyword evidence="2" id="KW-0436">Ligase</keyword>
<evidence type="ECO:0000313" key="7">
    <source>
        <dbReference type="Proteomes" id="UP000298030"/>
    </source>
</evidence>
<dbReference type="InterPro" id="IPR042099">
    <property type="entry name" value="ANL_N_sf"/>
</dbReference>
<evidence type="ECO:0000313" key="6">
    <source>
        <dbReference type="EMBL" id="TEB38277.1"/>
    </source>
</evidence>
<dbReference type="GO" id="GO:0006629">
    <property type="term" value="P:lipid metabolic process"/>
    <property type="evidence" value="ECO:0007669"/>
    <property type="project" value="InterPro"/>
</dbReference>
<dbReference type="Pfam" id="PF00501">
    <property type="entry name" value="AMP-binding"/>
    <property type="match status" value="1"/>
</dbReference>
<evidence type="ECO:0000259" key="5">
    <source>
        <dbReference type="Pfam" id="PF00501"/>
    </source>
</evidence>